<evidence type="ECO:0000259" key="1">
    <source>
        <dbReference type="Pfam" id="PF22790"/>
    </source>
</evidence>
<dbReference type="KEGG" id="vne:CFK40_16175"/>
<name>A0A221MIJ1_9BACI</name>
<reference evidence="2 3" key="1">
    <citation type="journal article" date="2003" name="Int. J. Syst. Evol. Microbiol.">
        <title>Virgibacillus carmonensis sp. nov., Virgibacillus necropolis sp. nov. and Virgibacillus picturae sp. nov., three novel species isolated from deteriorated mural paintings, transfer of the species of the genus salibacillus to Virgibacillus, as Virgibacillus marismortui comb. nov. and Virgibacillus salexigens comb. nov., and emended description of the genus Virgibacillus.</title>
        <authorList>
            <person name="Heyrman J."/>
            <person name="Logan N.A."/>
            <person name="Busse H.J."/>
            <person name="Balcaen A."/>
            <person name="Lebbe L."/>
            <person name="Rodriguez-Diaz M."/>
            <person name="Swings J."/>
            <person name="De Vos P."/>
        </authorList>
    </citation>
    <scope>NUCLEOTIDE SEQUENCE [LARGE SCALE GENOMIC DNA]</scope>
    <source>
        <strain evidence="2 3">LMG 19488</strain>
    </source>
</reference>
<keyword evidence="3" id="KW-1185">Reference proteome</keyword>
<evidence type="ECO:0000313" key="3">
    <source>
        <dbReference type="Proteomes" id="UP000204391"/>
    </source>
</evidence>
<feature type="domain" description="YkoP-like" evidence="1">
    <location>
        <begin position="6"/>
        <end position="182"/>
    </location>
</feature>
<dbReference type="Pfam" id="PF22790">
    <property type="entry name" value="YkoP"/>
    <property type="match status" value="1"/>
</dbReference>
<dbReference type="Proteomes" id="UP000204391">
    <property type="component" value="Chromosome"/>
</dbReference>
<organism evidence="2 3">
    <name type="scientific">Virgibacillus necropolis</name>
    <dbReference type="NCBI Taxonomy" id="163877"/>
    <lineage>
        <taxon>Bacteria</taxon>
        <taxon>Bacillati</taxon>
        <taxon>Bacillota</taxon>
        <taxon>Bacilli</taxon>
        <taxon>Bacillales</taxon>
        <taxon>Bacillaceae</taxon>
        <taxon>Virgibacillus</taxon>
    </lineage>
</organism>
<protein>
    <recommendedName>
        <fullName evidence="1">YkoP-like domain-containing protein</fullName>
    </recommendedName>
</protein>
<dbReference type="AlphaFoldDB" id="A0A221MIJ1"/>
<dbReference type="RefSeq" id="WP_089534422.1">
    <property type="nucleotide sequence ID" value="NZ_CP022437.1"/>
</dbReference>
<proteinExistence type="predicted"/>
<dbReference type="EMBL" id="CP022437">
    <property type="protein sequence ID" value="ASN07429.1"/>
    <property type="molecule type" value="Genomic_DNA"/>
</dbReference>
<dbReference type="InterPro" id="IPR054467">
    <property type="entry name" value="YkoP-like_dom"/>
</dbReference>
<dbReference type="OrthoDB" id="1951946at2"/>
<evidence type="ECO:0000313" key="2">
    <source>
        <dbReference type="EMBL" id="ASN07429.1"/>
    </source>
</evidence>
<sequence length="183" mass="21310">MSSRIRKYCLFVWAIFDPLYFHFTRLQYIVINGNKTIIRVRVTKYKGKKITLSDGTVINKNDLLLKIHLHNAKILGQTVGYSEIRRALIIYKSVQESLPSIARYLQFHDDANEIKGLIGITMLYKGCKKLGFEACPIHNPYYKLAKQVALSPIYFLSLNKALTKKRPHPMYVFMSKDCLFHKH</sequence>
<accession>A0A221MIJ1</accession>
<gene>
    <name evidence="2" type="ORF">CFK40_16175</name>
</gene>